<proteinExistence type="predicted"/>
<protein>
    <submittedName>
        <fullName evidence="1">Uncharacterized protein</fullName>
    </submittedName>
</protein>
<gene>
    <name evidence="1" type="ORF">JKP88DRAFT_298529</name>
</gene>
<dbReference type="EMBL" id="JAFCMP010000033">
    <property type="protein sequence ID" value="KAG5190523.1"/>
    <property type="molecule type" value="Genomic_DNA"/>
</dbReference>
<evidence type="ECO:0000313" key="1">
    <source>
        <dbReference type="EMBL" id="KAG5190523.1"/>
    </source>
</evidence>
<reference evidence="1" key="1">
    <citation type="submission" date="2021-02" db="EMBL/GenBank/DDBJ databases">
        <title>First Annotated Genome of the Yellow-green Alga Tribonema minus.</title>
        <authorList>
            <person name="Mahan K.M."/>
        </authorList>
    </citation>
    <scope>NUCLEOTIDE SEQUENCE</scope>
    <source>
        <strain evidence="1">UTEX B ZZ1240</strain>
    </source>
</reference>
<dbReference type="Proteomes" id="UP000664859">
    <property type="component" value="Unassembled WGS sequence"/>
</dbReference>
<dbReference type="OrthoDB" id="45725at2759"/>
<dbReference type="AlphaFoldDB" id="A0A836CMB8"/>
<organism evidence="1 2">
    <name type="scientific">Tribonema minus</name>
    <dbReference type="NCBI Taxonomy" id="303371"/>
    <lineage>
        <taxon>Eukaryota</taxon>
        <taxon>Sar</taxon>
        <taxon>Stramenopiles</taxon>
        <taxon>Ochrophyta</taxon>
        <taxon>PX clade</taxon>
        <taxon>Xanthophyceae</taxon>
        <taxon>Tribonematales</taxon>
        <taxon>Tribonemataceae</taxon>
        <taxon>Tribonema</taxon>
    </lineage>
</organism>
<comment type="caution">
    <text evidence="1">The sequence shown here is derived from an EMBL/GenBank/DDBJ whole genome shotgun (WGS) entry which is preliminary data.</text>
</comment>
<accession>A0A836CMB8</accession>
<name>A0A836CMB8_9STRA</name>
<keyword evidence="2" id="KW-1185">Reference proteome</keyword>
<evidence type="ECO:0000313" key="2">
    <source>
        <dbReference type="Proteomes" id="UP000664859"/>
    </source>
</evidence>
<sequence>MAATPNLTTILIDKENIRREANAALTPQDTSWPGARHNMRPVKLREPAVRHGLAARILALALPRHHALQQRFSSDDNILLVSAGTPAITRGYIWAPDRDANRTYIAFDIGVKGLSAVPDGKLYLNARVDQDDATGGYKLSDGVLTIKEVDNRRGFGLFSFAGILAEFKVVGEFVATPLREMPP</sequence>